<evidence type="ECO:0000313" key="3">
    <source>
        <dbReference type="Proteomes" id="UP000535406"/>
    </source>
</evidence>
<sequence length="106" mass="11787">MPKVLFAPPARAFVEQEILYLRDRSPAAAIAFRAGIAHLGRQLARFPQSGFLRQDIPLGGIYRIVLGDYRVDYELAGDDVLVLLIRHGRQAEPGLPLDDDADYEAP</sequence>
<dbReference type="Gene3D" id="3.30.2310.20">
    <property type="entry name" value="RelE-like"/>
    <property type="match status" value="1"/>
</dbReference>
<accession>A0A7W7YYW1</accession>
<evidence type="ECO:0000313" key="2">
    <source>
        <dbReference type="EMBL" id="MBB5044682.1"/>
    </source>
</evidence>
<evidence type="ECO:0000256" key="1">
    <source>
        <dbReference type="ARBA" id="ARBA00022649"/>
    </source>
</evidence>
<dbReference type="EMBL" id="JACHIK010000020">
    <property type="protein sequence ID" value="MBB5044682.1"/>
    <property type="molecule type" value="Genomic_DNA"/>
</dbReference>
<proteinExistence type="predicted"/>
<dbReference type="Proteomes" id="UP000535406">
    <property type="component" value="Unassembled WGS sequence"/>
</dbReference>
<reference evidence="2 3" key="1">
    <citation type="submission" date="2020-08" db="EMBL/GenBank/DDBJ databases">
        <title>Genomic Encyclopedia of Type Strains, Phase IV (KMG-IV): sequencing the most valuable type-strain genomes for metagenomic binning, comparative biology and taxonomic classification.</title>
        <authorList>
            <person name="Goeker M."/>
        </authorList>
    </citation>
    <scope>NUCLEOTIDE SEQUENCE [LARGE SCALE GENOMIC DNA]</scope>
    <source>
        <strain evidence="2 3">DSM 21319</strain>
    </source>
</reference>
<dbReference type="RefSeq" id="WP_184146188.1">
    <property type="nucleotide sequence ID" value="NZ_JACHIK010000020.1"/>
</dbReference>
<keyword evidence="3" id="KW-1185">Reference proteome</keyword>
<comment type="caution">
    <text evidence="2">The sequence shown here is derived from an EMBL/GenBank/DDBJ whole genome shotgun (WGS) entry which is preliminary data.</text>
</comment>
<gene>
    <name evidence="2" type="ORF">HNQ66_004109</name>
</gene>
<organism evidence="2 3">
    <name type="scientific">Shinella fusca</name>
    <dbReference type="NCBI Taxonomy" id="544480"/>
    <lineage>
        <taxon>Bacteria</taxon>
        <taxon>Pseudomonadati</taxon>
        <taxon>Pseudomonadota</taxon>
        <taxon>Alphaproteobacteria</taxon>
        <taxon>Hyphomicrobiales</taxon>
        <taxon>Rhizobiaceae</taxon>
        <taxon>Shinella</taxon>
    </lineage>
</organism>
<name>A0A7W7YYW1_9HYPH</name>
<dbReference type="AlphaFoldDB" id="A0A7W7YYW1"/>
<protein>
    <submittedName>
        <fullName evidence="2">Plasmid stabilization system protein ParE</fullName>
    </submittedName>
</protein>
<dbReference type="InterPro" id="IPR007712">
    <property type="entry name" value="RelE/ParE_toxin"/>
</dbReference>
<dbReference type="InterPro" id="IPR035093">
    <property type="entry name" value="RelE/ParE_toxin_dom_sf"/>
</dbReference>
<dbReference type="Pfam" id="PF05016">
    <property type="entry name" value="ParE_toxin"/>
    <property type="match status" value="1"/>
</dbReference>
<keyword evidence="1" id="KW-1277">Toxin-antitoxin system</keyword>